<sequence>MGGRDSNRGCDYQPQYDWCKEGLGVAFITGKDVPKPTNFNPQS</sequence>
<dbReference type="EMBL" id="AQPN01000095">
    <property type="protein sequence ID" value="EOR94208.1"/>
    <property type="molecule type" value="Genomic_DNA"/>
</dbReference>
<evidence type="ECO:0000313" key="2">
    <source>
        <dbReference type="Proteomes" id="UP000014174"/>
    </source>
</evidence>
<organism evidence="1 2">
    <name type="scientific">Arcticibacter svalbardensis MN12-7</name>
    <dbReference type="NCBI Taxonomy" id="1150600"/>
    <lineage>
        <taxon>Bacteria</taxon>
        <taxon>Pseudomonadati</taxon>
        <taxon>Bacteroidota</taxon>
        <taxon>Sphingobacteriia</taxon>
        <taxon>Sphingobacteriales</taxon>
        <taxon>Sphingobacteriaceae</taxon>
        <taxon>Arcticibacter</taxon>
    </lineage>
</organism>
<dbReference type="Proteomes" id="UP000014174">
    <property type="component" value="Unassembled WGS sequence"/>
</dbReference>
<accession>R9GR99</accession>
<gene>
    <name evidence="1" type="ORF">ADIARSV_2624</name>
</gene>
<comment type="caution">
    <text evidence="1">The sequence shown here is derived from an EMBL/GenBank/DDBJ whole genome shotgun (WGS) entry which is preliminary data.</text>
</comment>
<proteinExistence type="predicted"/>
<evidence type="ECO:0000313" key="1">
    <source>
        <dbReference type="EMBL" id="EOR94208.1"/>
    </source>
</evidence>
<keyword evidence="2" id="KW-1185">Reference proteome</keyword>
<reference evidence="1 2" key="1">
    <citation type="journal article" date="2013" name="Genome Announc.">
        <title>Draft Genome Sequence of Arcticibacter svalbardensis Strain MN12-7T, a Member of the Family Sphingobacteriaceae Isolated from an Arctic Soil Sample.</title>
        <authorList>
            <person name="Shivaji S."/>
            <person name="Ara S."/>
            <person name="Prasad S."/>
            <person name="Manasa B.P."/>
            <person name="Begum Z."/>
            <person name="Singh A."/>
            <person name="Kumar Pinnaka A."/>
        </authorList>
    </citation>
    <scope>NUCLEOTIDE SEQUENCE [LARGE SCALE GENOMIC DNA]</scope>
    <source>
        <strain evidence="1 2">MN12-7</strain>
    </source>
</reference>
<name>R9GR99_9SPHI</name>
<protein>
    <submittedName>
        <fullName evidence="1">Uncharacterized protein</fullName>
    </submittedName>
</protein>
<dbReference type="STRING" id="1150600.ADIARSV_2624"/>
<dbReference type="AlphaFoldDB" id="R9GR99"/>